<evidence type="ECO:0000256" key="1">
    <source>
        <dbReference type="SAM" id="Phobius"/>
    </source>
</evidence>
<keyword evidence="1" id="KW-1133">Transmembrane helix</keyword>
<proteinExistence type="predicted"/>
<comment type="caution">
    <text evidence="2">The sequence shown here is derived from an EMBL/GenBank/DDBJ whole genome shotgun (WGS) entry which is preliminary data.</text>
</comment>
<dbReference type="PANTHER" id="PTHR28110:SF1">
    <property type="entry name" value="TRANSMEMBRANE PROTEIN"/>
    <property type="match status" value="1"/>
</dbReference>
<sequence length="346" mass="39356">MLPTARSRNGRPVYQRNVHLSFHGSLAPQRRILDILRTRSRVTNLGLFFLLAITCLSLLLNLSYYISASFSSLRLGSSLSYDYDHDIPGDILSTLAPSEELEALSHLVIVPGHSIWHGSDAASRLNEDDWVLEPYQKGGGRVAAFFEHITKGVEILHQDPKALLIFSGGQTRLSSTTTEAESYMRLALKANLFKLPAGAAHSPRATTEDFALDSFQNLLFSIARFHEYTGRYPENITVVGYEMKRERFTKLHRAALRWPIERFHYVGADPGGQEGVEAQQGERKNGFLPYTSDYYGCHSFLLAKRRQRNPFRRYHPYHTSAAELKTLFDWCPDQNKLFTGRLPWYG</sequence>
<dbReference type="EMBL" id="JASNQZ010000006">
    <property type="protein sequence ID" value="KAL0956222.1"/>
    <property type="molecule type" value="Genomic_DNA"/>
</dbReference>
<feature type="transmembrane region" description="Helical" evidence="1">
    <location>
        <begin position="45"/>
        <end position="66"/>
    </location>
</feature>
<keyword evidence="1" id="KW-0812">Transmembrane</keyword>
<reference evidence="3" key="1">
    <citation type="submission" date="2024-06" db="EMBL/GenBank/DDBJ databases">
        <title>Multi-omics analyses provide insights into the biosynthesis of the anticancer antibiotic pleurotin in Hohenbuehelia grisea.</title>
        <authorList>
            <person name="Weaver J.A."/>
            <person name="Alberti F."/>
        </authorList>
    </citation>
    <scope>NUCLEOTIDE SEQUENCE [LARGE SCALE GENOMIC DNA]</scope>
    <source>
        <strain evidence="3">T-177</strain>
    </source>
</reference>
<evidence type="ECO:0000313" key="3">
    <source>
        <dbReference type="Proteomes" id="UP001556367"/>
    </source>
</evidence>
<accession>A0ABR3JLI5</accession>
<keyword evidence="3" id="KW-1185">Reference proteome</keyword>
<dbReference type="InterPro" id="IPR055323">
    <property type="entry name" value="C57A10.07/YOR238W"/>
</dbReference>
<organism evidence="2 3">
    <name type="scientific">Hohenbuehelia grisea</name>
    <dbReference type="NCBI Taxonomy" id="104357"/>
    <lineage>
        <taxon>Eukaryota</taxon>
        <taxon>Fungi</taxon>
        <taxon>Dikarya</taxon>
        <taxon>Basidiomycota</taxon>
        <taxon>Agaricomycotina</taxon>
        <taxon>Agaricomycetes</taxon>
        <taxon>Agaricomycetidae</taxon>
        <taxon>Agaricales</taxon>
        <taxon>Pleurotineae</taxon>
        <taxon>Pleurotaceae</taxon>
        <taxon>Hohenbuehelia</taxon>
    </lineage>
</organism>
<gene>
    <name evidence="2" type="ORF">HGRIS_002378</name>
</gene>
<name>A0ABR3JLI5_9AGAR</name>
<keyword evidence="1" id="KW-0472">Membrane</keyword>
<evidence type="ECO:0008006" key="4">
    <source>
        <dbReference type="Google" id="ProtNLM"/>
    </source>
</evidence>
<protein>
    <recommendedName>
        <fullName evidence="4">DUF218 domain-containing protein</fullName>
    </recommendedName>
</protein>
<dbReference type="PANTHER" id="PTHR28110">
    <property type="entry name" value="TRANSMEMBRANE PROTEIN"/>
    <property type="match status" value="1"/>
</dbReference>
<dbReference type="Proteomes" id="UP001556367">
    <property type="component" value="Unassembled WGS sequence"/>
</dbReference>
<evidence type="ECO:0000313" key="2">
    <source>
        <dbReference type="EMBL" id="KAL0956222.1"/>
    </source>
</evidence>